<evidence type="ECO:0000313" key="2">
    <source>
        <dbReference type="EMBL" id="KZV32144.1"/>
    </source>
</evidence>
<accession>A0A2Z7BCC3</accession>
<feature type="compositionally biased region" description="Low complexity" evidence="1">
    <location>
        <begin position="411"/>
        <end position="420"/>
    </location>
</feature>
<feature type="compositionally biased region" description="Basic and acidic residues" evidence="1">
    <location>
        <begin position="384"/>
        <end position="403"/>
    </location>
</feature>
<gene>
    <name evidence="2" type="ORF">F511_10848</name>
</gene>
<feature type="region of interest" description="Disordered" evidence="1">
    <location>
        <begin position="381"/>
        <end position="427"/>
    </location>
</feature>
<proteinExistence type="predicted"/>
<organism evidence="2 3">
    <name type="scientific">Dorcoceras hygrometricum</name>
    <dbReference type="NCBI Taxonomy" id="472368"/>
    <lineage>
        <taxon>Eukaryota</taxon>
        <taxon>Viridiplantae</taxon>
        <taxon>Streptophyta</taxon>
        <taxon>Embryophyta</taxon>
        <taxon>Tracheophyta</taxon>
        <taxon>Spermatophyta</taxon>
        <taxon>Magnoliopsida</taxon>
        <taxon>eudicotyledons</taxon>
        <taxon>Gunneridae</taxon>
        <taxon>Pentapetalae</taxon>
        <taxon>asterids</taxon>
        <taxon>lamiids</taxon>
        <taxon>Lamiales</taxon>
        <taxon>Gesneriaceae</taxon>
        <taxon>Didymocarpoideae</taxon>
        <taxon>Trichosporeae</taxon>
        <taxon>Loxocarpinae</taxon>
        <taxon>Dorcoceras</taxon>
    </lineage>
</organism>
<sequence>MARSRLVTRLHGACTVSGLTPSSVSAMDCGRGWGSGWSQWNRLDLGVVQSTGTPAMVPEKGRRTVRRWCRRMGRRRVWCRVCGGVGLVQLDRSIGFGWIGSTTDSVDELKAALSQQITWLELGFAQSSSHQEMVFRAEINDFCKEVQIQKSALTQELTAFRLETQECLNTLRAQLSEIISYINRGRDDKRGKTVLEVHSLKIEAVLVVVEEAAANLQGKEVDLIEEAGVLDVADDQIRPEVSKLQNIEVFQFRSQHAIRKKNSDQTKIQIKRTKHARCVCVSGAVRPLLAARAPSCDPGPVGGAPARVAGAGRSKAKSGGWSRGLHGGVCVCCRVCGLDRPVQLNRFGWFGWTESSVALHPLKVLNNKFVLYYLKKNQGSPHAGEVRKISGDKAEALSESKKEKPMKKNIAAGSSAAPAKSPKRTKL</sequence>
<dbReference type="Proteomes" id="UP000250235">
    <property type="component" value="Unassembled WGS sequence"/>
</dbReference>
<evidence type="ECO:0000313" key="3">
    <source>
        <dbReference type="Proteomes" id="UP000250235"/>
    </source>
</evidence>
<name>A0A2Z7BCC3_9LAMI</name>
<dbReference type="EMBL" id="KV006926">
    <property type="protein sequence ID" value="KZV32144.1"/>
    <property type="molecule type" value="Genomic_DNA"/>
</dbReference>
<keyword evidence="3" id="KW-1185">Reference proteome</keyword>
<dbReference type="AlphaFoldDB" id="A0A2Z7BCC3"/>
<evidence type="ECO:0000256" key="1">
    <source>
        <dbReference type="SAM" id="MobiDB-lite"/>
    </source>
</evidence>
<protein>
    <submittedName>
        <fullName evidence="2">Uncharacterized protein</fullName>
    </submittedName>
</protein>
<reference evidence="2 3" key="1">
    <citation type="journal article" date="2015" name="Proc. Natl. Acad. Sci. U.S.A.">
        <title>The resurrection genome of Boea hygrometrica: A blueprint for survival of dehydration.</title>
        <authorList>
            <person name="Xiao L."/>
            <person name="Yang G."/>
            <person name="Zhang L."/>
            <person name="Yang X."/>
            <person name="Zhao S."/>
            <person name="Ji Z."/>
            <person name="Zhou Q."/>
            <person name="Hu M."/>
            <person name="Wang Y."/>
            <person name="Chen M."/>
            <person name="Xu Y."/>
            <person name="Jin H."/>
            <person name="Xiao X."/>
            <person name="Hu G."/>
            <person name="Bao F."/>
            <person name="Hu Y."/>
            <person name="Wan P."/>
            <person name="Li L."/>
            <person name="Deng X."/>
            <person name="Kuang T."/>
            <person name="Xiang C."/>
            <person name="Zhu J.K."/>
            <person name="Oliver M.J."/>
            <person name="He Y."/>
        </authorList>
    </citation>
    <scope>NUCLEOTIDE SEQUENCE [LARGE SCALE GENOMIC DNA]</scope>
    <source>
        <strain evidence="3">cv. XS01</strain>
    </source>
</reference>